<feature type="domain" description="TM7S3/TM198-like" evidence="7">
    <location>
        <begin position="16"/>
        <end position="116"/>
    </location>
</feature>
<evidence type="ECO:0000259" key="7">
    <source>
        <dbReference type="Pfam" id="PF13886"/>
    </source>
</evidence>
<feature type="compositionally biased region" description="Low complexity" evidence="5">
    <location>
        <begin position="178"/>
        <end position="188"/>
    </location>
</feature>
<gene>
    <name evidence="8" type="ORF">BCR41DRAFT_60073</name>
</gene>
<feature type="region of interest" description="Disordered" evidence="5">
    <location>
        <begin position="166"/>
        <end position="188"/>
    </location>
</feature>
<comment type="subcellular location">
    <subcellularLocation>
        <location evidence="1">Membrane</location>
        <topology evidence="1">Multi-pass membrane protein</topology>
    </subcellularLocation>
</comment>
<keyword evidence="9" id="KW-1185">Reference proteome</keyword>
<keyword evidence="4 6" id="KW-0472">Membrane</keyword>
<protein>
    <recommendedName>
        <fullName evidence="7">TM7S3/TM198-like domain-containing protein</fullName>
    </recommendedName>
</protein>
<evidence type="ECO:0000313" key="9">
    <source>
        <dbReference type="Proteomes" id="UP000193648"/>
    </source>
</evidence>
<dbReference type="InterPro" id="IPR025256">
    <property type="entry name" value="TM7S3/TM198-like_dom"/>
</dbReference>
<evidence type="ECO:0000256" key="4">
    <source>
        <dbReference type="ARBA" id="ARBA00023136"/>
    </source>
</evidence>
<evidence type="ECO:0000256" key="1">
    <source>
        <dbReference type="ARBA" id="ARBA00004141"/>
    </source>
</evidence>
<proteinExistence type="predicted"/>
<dbReference type="InParanoid" id="A0A1Y2GS58"/>
<feature type="transmembrane region" description="Helical" evidence="6">
    <location>
        <begin position="92"/>
        <end position="115"/>
    </location>
</feature>
<dbReference type="GO" id="GO:0016020">
    <property type="term" value="C:membrane"/>
    <property type="evidence" value="ECO:0007669"/>
    <property type="project" value="UniProtKB-SubCell"/>
</dbReference>
<sequence>MPATANLLENRFVIVAVIFTAANVTNYVFRYVFLAICVVIGGYLTKRYERYAVIIATSLGGAYCVMFGIDMFVQSEFRSTFHVMLSQSTDRFHPVAGTWVMIAFVPVIAAIGTAWEWKHHEAPVGSWWFGHGARPLPPLPGERPHRKCCGITMALSAKAAKAAKAAKETEEKTTGSDTTLVSPSTKTTTMAGEAKAGSSSLPLSWSHWCFPCCTRRNNKTTTAEDNGPSSTAEAMEAEPMTVVVASDAPATEGSSPREEKPYNVLVNEKSKPTAGPSVTFIKEYDIPIERAYFSSGRETIGHTGVQKVVIQREVREFGVDVDEKL</sequence>
<keyword evidence="2 6" id="KW-0812">Transmembrane</keyword>
<dbReference type="EMBL" id="MCFF01000018">
    <property type="protein sequence ID" value="ORZ16083.1"/>
    <property type="molecule type" value="Genomic_DNA"/>
</dbReference>
<evidence type="ECO:0000256" key="3">
    <source>
        <dbReference type="ARBA" id="ARBA00022989"/>
    </source>
</evidence>
<name>A0A1Y2GS58_9FUNG</name>
<dbReference type="OrthoDB" id="102260at2759"/>
<dbReference type="Pfam" id="PF13886">
    <property type="entry name" value="TM7S3_TM198"/>
    <property type="match status" value="1"/>
</dbReference>
<evidence type="ECO:0000313" key="8">
    <source>
        <dbReference type="EMBL" id="ORZ16083.1"/>
    </source>
</evidence>
<evidence type="ECO:0000256" key="2">
    <source>
        <dbReference type="ARBA" id="ARBA00022692"/>
    </source>
</evidence>
<evidence type="ECO:0000256" key="6">
    <source>
        <dbReference type="SAM" id="Phobius"/>
    </source>
</evidence>
<accession>A0A1Y2GS58</accession>
<evidence type="ECO:0000256" key="5">
    <source>
        <dbReference type="SAM" id="MobiDB-lite"/>
    </source>
</evidence>
<organism evidence="8 9">
    <name type="scientific">Lobosporangium transversale</name>
    <dbReference type="NCBI Taxonomy" id="64571"/>
    <lineage>
        <taxon>Eukaryota</taxon>
        <taxon>Fungi</taxon>
        <taxon>Fungi incertae sedis</taxon>
        <taxon>Mucoromycota</taxon>
        <taxon>Mortierellomycotina</taxon>
        <taxon>Mortierellomycetes</taxon>
        <taxon>Mortierellales</taxon>
        <taxon>Mortierellaceae</taxon>
        <taxon>Lobosporangium</taxon>
    </lineage>
</organism>
<dbReference type="AlphaFoldDB" id="A0A1Y2GS58"/>
<dbReference type="GeneID" id="33572774"/>
<feature type="transmembrane region" description="Helical" evidence="6">
    <location>
        <begin position="51"/>
        <end position="72"/>
    </location>
</feature>
<reference evidence="8 9" key="1">
    <citation type="submission" date="2016-07" db="EMBL/GenBank/DDBJ databases">
        <title>Pervasive Adenine N6-methylation of Active Genes in Fungi.</title>
        <authorList>
            <consortium name="DOE Joint Genome Institute"/>
            <person name="Mondo S.J."/>
            <person name="Dannebaum R.O."/>
            <person name="Kuo R.C."/>
            <person name="Labutti K."/>
            <person name="Haridas S."/>
            <person name="Kuo A."/>
            <person name="Salamov A."/>
            <person name="Ahrendt S.R."/>
            <person name="Lipzen A."/>
            <person name="Sullivan W."/>
            <person name="Andreopoulos W.B."/>
            <person name="Clum A."/>
            <person name="Lindquist E."/>
            <person name="Daum C."/>
            <person name="Ramamoorthy G.K."/>
            <person name="Gryganskyi A."/>
            <person name="Culley D."/>
            <person name="Magnuson J.K."/>
            <person name="James T.Y."/>
            <person name="O'Malley M.A."/>
            <person name="Stajich J.E."/>
            <person name="Spatafora J.W."/>
            <person name="Visel A."/>
            <person name="Grigoriev I.V."/>
        </authorList>
    </citation>
    <scope>NUCLEOTIDE SEQUENCE [LARGE SCALE GENOMIC DNA]</scope>
    <source>
        <strain evidence="8 9">NRRL 3116</strain>
    </source>
</reference>
<feature type="transmembrane region" description="Helical" evidence="6">
    <location>
        <begin position="12"/>
        <end position="44"/>
    </location>
</feature>
<dbReference type="RefSeq" id="XP_021881430.1">
    <property type="nucleotide sequence ID" value="XM_022030933.1"/>
</dbReference>
<comment type="caution">
    <text evidence="8">The sequence shown here is derived from an EMBL/GenBank/DDBJ whole genome shotgun (WGS) entry which is preliminary data.</text>
</comment>
<keyword evidence="3 6" id="KW-1133">Transmembrane helix</keyword>
<dbReference type="Proteomes" id="UP000193648">
    <property type="component" value="Unassembled WGS sequence"/>
</dbReference>
<dbReference type="STRING" id="64571.A0A1Y2GS58"/>